<keyword evidence="3" id="KW-1185">Reference proteome</keyword>
<accession>A0AAQ3UJG0</accession>
<feature type="region of interest" description="Disordered" evidence="1">
    <location>
        <begin position="1"/>
        <end position="46"/>
    </location>
</feature>
<dbReference type="EMBL" id="CP144752">
    <property type="protein sequence ID" value="WVZ90249.1"/>
    <property type="molecule type" value="Genomic_DNA"/>
</dbReference>
<evidence type="ECO:0000313" key="3">
    <source>
        <dbReference type="Proteomes" id="UP001341281"/>
    </source>
</evidence>
<evidence type="ECO:0000313" key="2">
    <source>
        <dbReference type="EMBL" id="WVZ90249.1"/>
    </source>
</evidence>
<sequence length="227" mass="24641">MAAGDDDAASPPLGWGPATQLRAVDASVANPTGTPQESSDNSTSNRIESRCSSDLLIGLDFFVQLLITAAEPFLPNKMDSYNIKSDNVEDLNVQPLKKARISKSCEFESDKQMTECGLLSSPPSPIVSASSMKMDSHPIESSDVEDLEPTSLKESKCSASDYKINIVLLDDGEKQPEDIVLLDGGEKQPEQHEQLKVDQIYDYLLQEGGLRTDGRRVLGNLAAGRQL</sequence>
<feature type="compositionally biased region" description="Polar residues" evidence="1">
    <location>
        <begin position="29"/>
        <end position="46"/>
    </location>
</feature>
<dbReference type="AlphaFoldDB" id="A0AAQ3UJG0"/>
<reference evidence="2 3" key="1">
    <citation type="submission" date="2024-02" db="EMBL/GenBank/DDBJ databases">
        <title>High-quality chromosome-scale genome assembly of Pensacola bahiagrass (Paspalum notatum Flugge var. saurae).</title>
        <authorList>
            <person name="Vega J.M."/>
            <person name="Podio M."/>
            <person name="Orjuela J."/>
            <person name="Siena L.A."/>
            <person name="Pessino S.C."/>
            <person name="Combes M.C."/>
            <person name="Mariac C."/>
            <person name="Albertini E."/>
            <person name="Pupilli F."/>
            <person name="Ortiz J.P.A."/>
            <person name="Leblanc O."/>
        </authorList>
    </citation>
    <scope>NUCLEOTIDE SEQUENCE [LARGE SCALE GENOMIC DNA]</scope>
    <source>
        <strain evidence="2">R1</strain>
        <tissue evidence="2">Leaf</tissue>
    </source>
</reference>
<protein>
    <submittedName>
        <fullName evidence="2">Uncharacterized protein</fullName>
    </submittedName>
</protein>
<evidence type="ECO:0000256" key="1">
    <source>
        <dbReference type="SAM" id="MobiDB-lite"/>
    </source>
</evidence>
<gene>
    <name evidence="2" type="ORF">U9M48_036565</name>
</gene>
<organism evidence="2 3">
    <name type="scientific">Paspalum notatum var. saurae</name>
    <dbReference type="NCBI Taxonomy" id="547442"/>
    <lineage>
        <taxon>Eukaryota</taxon>
        <taxon>Viridiplantae</taxon>
        <taxon>Streptophyta</taxon>
        <taxon>Embryophyta</taxon>
        <taxon>Tracheophyta</taxon>
        <taxon>Spermatophyta</taxon>
        <taxon>Magnoliopsida</taxon>
        <taxon>Liliopsida</taxon>
        <taxon>Poales</taxon>
        <taxon>Poaceae</taxon>
        <taxon>PACMAD clade</taxon>
        <taxon>Panicoideae</taxon>
        <taxon>Andropogonodae</taxon>
        <taxon>Paspaleae</taxon>
        <taxon>Paspalinae</taxon>
        <taxon>Paspalum</taxon>
    </lineage>
</organism>
<name>A0AAQ3UJG0_PASNO</name>
<dbReference type="Proteomes" id="UP001341281">
    <property type="component" value="Chromosome 08"/>
</dbReference>
<proteinExistence type="predicted"/>